<gene>
    <name evidence="2" type="ORF">RJ641_004453</name>
</gene>
<reference evidence="2 3" key="1">
    <citation type="submission" date="2023-12" db="EMBL/GenBank/DDBJ databases">
        <title>A high-quality genome assembly for Dillenia turbinata (Dilleniales).</title>
        <authorList>
            <person name="Chanderbali A."/>
        </authorList>
    </citation>
    <scope>NUCLEOTIDE SEQUENCE [LARGE SCALE GENOMIC DNA]</scope>
    <source>
        <strain evidence="2">LSX21</strain>
        <tissue evidence="2">Leaf</tissue>
    </source>
</reference>
<evidence type="ECO:0000313" key="2">
    <source>
        <dbReference type="EMBL" id="KAK6930359.1"/>
    </source>
</evidence>
<keyword evidence="1" id="KW-0472">Membrane</keyword>
<evidence type="ECO:0000313" key="3">
    <source>
        <dbReference type="Proteomes" id="UP001370490"/>
    </source>
</evidence>
<keyword evidence="1" id="KW-0812">Transmembrane</keyword>
<name>A0AAN8Z890_9MAGN</name>
<feature type="transmembrane region" description="Helical" evidence="1">
    <location>
        <begin position="7"/>
        <end position="27"/>
    </location>
</feature>
<protein>
    <submittedName>
        <fullName evidence="2">Uncharacterized protein</fullName>
    </submittedName>
</protein>
<dbReference type="Proteomes" id="UP001370490">
    <property type="component" value="Unassembled WGS sequence"/>
</dbReference>
<dbReference type="AlphaFoldDB" id="A0AAN8Z890"/>
<dbReference type="EMBL" id="JBAMMX010000012">
    <property type="protein sequence ID" value="KAK6930359.1"/>
    <property type="molecule type" value="Genomic_DNA"/>
</dbReference>
<organism evidence="2 3">
    <name type="scientific">Dillenia turbinata</name>
    <dbReference type="NCBI Taxonomy" id="194707"/>
    <lineage>
        <taxon>Eukaryota</taxon>
        <taxon>Viridiplantae</taxon>
        <taxon>Streptophyta</taxon>
        <taxon>Embryophyta</taxon>
        <taxon>Tracheophyta</taxon>
        <taxon>Spermatophyta</taxon>
        <taxon>Magnoliopsida</taxon>
        <taxon>eudicotyledons</taxon>
        <taxon>Gunneridae</taxon>
        <taxon>Pentapetalae</taxon>
        <taxon>Dilleniales</taxon>
        <taxon>Dilleniaceae</taxon>
        <taxon>Dillenia</taxon>
    </lineage>
</organism>
<keyword evidence="1" id="KW-1133">Transmembrane helix</keyword>
<comment type="caution">
    <text evidence="2">The sequence shown here is derived from an EMBL/GenBank/DDBJ whole genome shotgun (WGS) entry which is preliminary data.</text>
</comment>
<keyword evidence="3" id="KW-1185">Reference proteome</keyword>
<accession>A0AAN8Z890</accession>
<feature type="transmembrane region" description="Helical" evidence="1">
    <location>
        <begin position="33"/>
        <end position="56"/>
    </location>
</feature>
<evidence type="ECO:0000256" key="1">
    <source>
        <dbReference type="SAM" id="Phobius"/>
    </source>
</evidence>
<sequence>MVLLESFNVRASLLLSMFLILVAFLIYLHQMDVLVFVTAANLRSMFLILVAFLIYLHQMDVLVFVTAANLRFLGFGSVENFLCNFLCASEMDWLPEPSYL</sequence>
<proteinExistence type="predicted"/>